<dbReference type="AlphaFoldDB" id="A0A3M7C4I1"/>
<feature type="transmembrane region" description="Helical" evidence="1">
    <location>
        <begin position="188"/>
        <end position="208"/>
    </location>
</feature>
<dbReference type="EMBL" id="QWIO01003124">
    <property type="protein sequence ID" value="RMY46929.1"/>
    <property type="molecule type" value="Genomic_DNA"/>
</dbReference>
<feature type="transmembrane region" description="Helical" evidence="1">
    <location>
        <begin position="107"/>
        <end position="127"/>
    </location>
</feature>
<accession>A0A3M7C4I1</accession>
<keyword evidence="1" id="KW-1133">Transmembrane helix</keyword>
<dbReference type="InterPro" id="IPR039261">
    <property type="entry name" value="FNR_nucleotide-bd"/>
</dbReference>
<name>A0A3M7C4I1_HORWE</name>
<evidence type="ECO:0000313" key="2">
    <source>
        <dbReference type="EMBL" id="RMY46929.1"/>
    </source>
</evidence>
<sequence>MSPCQSTLEIDVPQPVHFNSRFRNPTTLGIIPEELCAECQVDSKPGNVTLPDDKEWESSNDLDSPLSSIVPRFITRKGLEAFKAQYAMPEIQGHKLWGTLRFEYLSTYRILMATVFALNLAAVAICFDRATLRNHRVARRDIAITATSANLTANVLMRQEHVINGLFHIACGLPASTPLQLRRQVAKLAYSQGGIHAACGISALAWYICYTVQQKFQPHSSRNETVACSVVSALIVCLLTVVITMSIPGVRRRFHDHWELSHRFGGWSAICLFWAQIIISAVSSARKASRHAGSVLVTMPSFWMLIVITVCLIYPWLWLRRLPVKAHRRSSHAIELRFHNRNVASCASLSMSVSPVMETHKFVAIPHAPEDPERGYSVIVSNAGDWTRDLINSPPTHVWHRGAPIIGMMRIAACFRPVLVIATGSGIGPCLSFLNCHRGHPAHVLWSARSPEEVYGGETLSNVLEADPGALIIDTKQTGRFELTEVAWAKMQQTKAEAAVIISNSKVTRDVVFGMEARGVIAFGAIFDS</sequence>
<proteinExistence type="predicted"/>
<feature type="transmembrane region" description="Helical" evidence="1">
    <location>
        <begin position="224"/>
        <end position="243"/>
    </location>
</feature>
<dbReference type="Gene3D" id="3.40.50.80">
    <property type="entry name" value="Nucleotide-binding domain of ferredoxin-NADP reductase (FNR) module"/>
    <property type="match status" value="1"/>
</dbReference>
<protein>
    <recommendedName>
        <fullName evidence="4">AMP-dependent synthetase/ligase domain-containing protein</fullName>
    </recommendedName>
</protein>
<comment type="caution">
    <text evidence="2">The sequence shown here is derived from an EMBL/GenBank/DDBJ whole genome shotgun (WGS) entry which is preliminary data.</text>
</comment>
<dbReference type="SUPFAM" id="SSF52343">
    <property type="entry name" value="Ferredoxin reductase-like, C-terminal NADP-linked domain"/>
    <property type="match status" value="1"/>
</dbReference>
<dbReference type="Proteomes" id="UP000269539">
    <property type="component" value="Unassembled WGS sequence"/>
</dbReference>
<reference evidence="2 3" key="1">
    <citation type="journal article" date="2018" name="BMC Genomics">
        <title>Genomic evidence for intraspecific hybridization in a clonal and extremely halotolerant yeast.</title>
        <authorList>
            <person name="Gostincar C."/>
            <person name="Stajich J.E."/>
            <person name="Zupancic J."/>
            <person name="Zalar P."/>
            <person name="Gunde-Cimerman N."/>
        </authorList>
    </citation>
    <scope>NUCLEOTIDE SEQUENCE [LARGE SCALE GENOMIC DNA]</scope>
    <source>
        <strain evidence="2 3">EXF-10513</strain>
    </source>
</reference>
<feature type="transmembrane region" description="Helical" evidence="1">
    <location>
        <begin position="302"/>
        <end position="319"/>
    </location>
</feature>
<keyword evidence="1" id="KW-0812">Transmembrane</keyword>
<evidence type="ECO:0000256" key="1">
    <source>
        <dbReference type="SAM" id="Phobius"/>
    </source>
</evidence>
<dbReference type="PANTHER" id="PTHR33927">
    <property type="entry name" value="TRANSMEMBRANE PROTEIN"/>
    <property type="match status" value="1"/>
</dbReference>
<feature type="transmembrane region" description="Helical" evidence="1">
    <location>
        <begin position="264"/>
        <end position="282"/>
    </location>
</feature>
<dbReference type="VEuPathDB" id="FungiDB:BTJ68_14309"/>
<evidence type="ECO:0008006" key="4">
    <source>
        <dbReference type="Google" id="ProtNLM"/>
    </source>
</evidence>
<dbReference type="PANTHER" id="PTHR33927:SF5">
    <property type="entry name" value="ENZYME, PUTATIVE (AFU_ORTHOLOGUE AFUA_8G01222)-RELATED"/>
    <property type="match status" value="1"/>
</dbReference>
<gene>
    <name evidence="2" type="ORF">D0864_15165</name>
</gene>
<evidence type="ECO:0000313" key="3">
    <source>
        <dbReference type="Proteomes" id="UP000269539"/>
    </source>
</evidence>
<organism evidence="2 3">
    <name type="scientific">Hortaea werneckii</name>
    <name type="common">Black yeast</name>
    <name type="synonym">Cladosporium werneckii</name>
    <dbReference type="NCBI Taxonomy" id="91943"/>
    <lineage>
        <taxon>Eukaryota</taxon>
        <taxon>Fungi</taxon>
        <taxon>Dikarya</taxon>
        <taxon>Ascomycota</taxon>
        <taxon>Pezizomycotina</taxon>
        <taxon>Dothideomycetes</taxon>
        <taxon>Dothideomycetidae</taxon>
        <taxon>Mycosphaerellales</taxon>
        <taxon>Teratosphaeriaceae</taxon>
        <taxon>Hortaea</taxon>
    </lineage>
</organism>
<dbReference type="InterPro" id="IPR052979">
    <property type="entry name" value="Adenylate-forming_domain"/>
</dbReference>
<keyword evidence="1" id="KW-0472">Membrane</keyword>